<sequence>MALHDLDVTLRRGETVAVVGATGAGKSTFVKLLARFYDVSSGAVLADGTDIRRFDLSAYRRRLGVVPQEPHLFAGTVRDNIAYGRPEATDAEVEAAARSVGALGMVAGLSGGFRHAVDERGRNLSAGQRQLISLARAELVQPDILLLDEATAALDPAAEAAVLTATERLRRSRTTVVVAHRLVTAARADRILVLEQGRIVQDGRHDELLAIDGPYRRLTRQADH</sequence>
<dbReference type="GO" id="GO:0005886">
    <property type="term" value="C:plasma membrane"/>
    <property type="evidence" value="ECO:0007669"/>
    <property type="project" value="UniProtKB-SubCell"/>
</dbReference>
<keyword evidence="12" id="KW-1185">Reference proteome</keyword>
<dbReference type="InterPro" id="IPR039421">
    <property type="entry name" value="Type_1_exporter"/>
</dbReference>
<dbReference type="SMART" id="SM00382">
    <property type="entry name" value="AAA"/>
    <property type="match status" value="1"/>
</dbReference>
<dbReference type="SUPFAM" id="SSF52540">
    <property type="entry name" value="P-loop containing nucleoside triphosphate hydrolases"/>
    <property type="match status" value="1"/>
</dbReference>
<gene>
    <name evidence="11" type="ORF">JL106_12925</name>
</gene>
<reference evidence="11" key="1">
    <citation type="submission" date="2021-01" db="EMBL/GenBank/DDBJ databases">
        <title>YIM 132084 draft genome.</title>
        <authorList>
            <person name="An D."/>
        </authorList>
    </citation>
    <scope>NUCLEOTIDE SEQUENCE</scope>
    <source>
        <strain evidence="11">YIM 132084</strain>
    </source>
</reference>
<comment type="caution">
    <text evidence="11">The sequence shown here is derived from an EMBL/GenBank/DDBJ whole genome shotgun (WGS) entry which is preliminary data.</text>
</comment>
<keyword evidence="3" id="KW-1003">Cell membrane</keyword>
<dbReference type="PROSITE" id="PS50893">
    <property type="entry name" value="ABC_TRANSPORTER_2"/>
    <property type="match status" value="1"/>
</dbReference>
<dbReference type="Pfam" id="PF00005">
    <property type="entry name" value="ABC_tran"/>
    <property type="match status" value="1"/>
</dbReference>
<evidence type="ECO:0000256" key="1">
    <source>
        <dbReference type="ARBA" id="ARBA00004651"/>
    </source>
</evidence>
<protein>
    <submittedName>
        <fullName evidence="11">ATP-binding cassette domain-containing protein</fullName>
    </submittedName>
</protein>
<evidence type="ECO:0000256" key="7">
    <source>
        <dbReference type="ARBA" id="ARBA00022989"/>
    </source>
</evidence>
<dbReference type="InterPro" id="IPR003439">
    <property type="entry name" value="ABC_transporter-like_ATP-bd"/>
</dbReference>
<evidence type="ECO:0000256" key="6">
    <source>
        <dbReference type="ARBA" id="ARBA00022840"/>
    </source>
</evidence>
<keyword evidence="4" id="KW-0812">Transmembrane</keyword>
<dbReference type="InterPro" id="IPR003593">
    <property type="entry name" value="AAA+_ATPase"/>
</dbReference>
<dbReference type="FunFam" id="3.40.50.300:FF:000299">
    <property type="entry name" value="ABC transporter ATP-binding protein/permease"/>
    <property type="match status" value="1"/>
</dbReference>
<evidence type="ECO:0000256" key="2">
    <source>
        <dbReference type="ARBA" id="ARBA00022448"/>
    </source>
</evidence>
<dbReference type="GO" id="GO:0005524">
    <property type="term" value="F:ATP binding"/>
    <property type="evidence" value="ECO:0007669"/>
    <property type="project" value="UniProtKB-KW"/>
</dbReference>
<dbReference type="AlphaFoldDB" id="A0A938YCM4"/>
<evidence type="ECO:0000256" key="3">
    <source>
        <dbReference type="ARBA" id="ARBA00022475"/>
    </source>
</evidence>
<keyword evidence="5" id="KW-0547">Nucleotide-binding</keyword>
<comment type="similarity">
    <text evidence="9">Belongs to the ABC transporter superfamily. Lipid exporter (TC 3.A.1.106) family.</text>
</comment>
<dbReference type="PANTHER" id="PTHR24221">
    <property type="entry name" value="ATP-BINDING CASSETTE SUB-FAMILY B"/>
    <property type="match status" value="1"/>
</dbReference>
<dbReference type="GO" id="GO:0016887">
    <property type="term" value="F:ATP hydrolysis activity"/>
    <property type="evidence" value="ECO:0007669"/>
    <property type="project" value="InterPro"/>
</dbReference>
<dbReference type="InterPro" id="IPR027417">
    <property type="entry name" value="P-loop_NTPase"/>
</dbReference>
<keyword evidence="2" id="KW-0813">Transport</keyword>
<keyword evidence="6 11" id="KW-0067">ATP-binding</keyword>
<organism evidence="11 12">
    <name type="scientific">Nakamurella leprariae</name>
    <dbReference type="NCBI Taxonomy" id="2803911"/>
    <lineage>
        <taxon>Bacteria</taxon>
        <taxon>Bacillati</taxon>
        <taxon>Actinomycetota</taxon>
        <taxon>Actinomycetes</taxon>
        <taxon>Nakamurellales</taxon>
        <taxon>Nakamurellaceae</taxon>
        <taxon>Nakamurella</taxon>
    </lineage>
</organism>
<evidence type="ECO:0000256" key="5">
    <source>
        <dbReference type="ARBA" id="ARBA00022741"/>
    </source>
</evidence>
<comment type="subcellular location">
    <subcellularLocation>
        <location evidence="1">Cell membrane</location>
        <topology evidence="1">Multi-pass membrane protein</topology>
    </subcellularLocation>
</comment>
<evidence type="ECO:0000259" key="10">
    <source>
        <dbReference type="PROSITE" id="PS50893"/>
    </source>
</evidence>
<evidence type="ECO:0000256" key="4">
    <source>
        <dbReference type="ARBA" id="ARBA00022692"/>
    </source>
</evidence>
<dbReference type="GO" id="GO:0034040">
    <property type="term" value="F:ATPase-coupled lipid transmembrane transporter activity"/>
    <property type="evidence" value="ECO:0007669"/>
    <property type="project" value="TreeGrafter"/>
</dbReference>
<accession>A0A938YCM4</accession>
<keyword evidence="7" id="KW-1133">Transmembrane helix</keyword>
<evidence type="ECO:0000256" key="8">
    <source>
        <dbReference type="ARBA" id="ARBA00023136"/>
    </source>
</evidence>
<proteinExistence type="inferred from homology"/>
<name>A0A938YCM4_9ACTN</name>
<dbReference type="Proteomes" id="UP000663792">
    <property type="component" value="Unassembled WGS sequence"/>
</dbReference>
<keyword evidence="8" id="KW-0472">Membrane</keyword>
<feature type="domain" description="ABC transporter" evidence="10">
    <location>
        <begin position="1"/>
        <end position="221"/>
    </location>
</feature>
<dbReference type="Gene3D" id="3.40.50.300">
    <property type="entry name" value="P-loop containing nucleotide triphosphate hydrolases"/>
    <property type="match status" value="1"/>
</dbReference>
<dbReference type="PANTHER" id="PTHR24221:SF629">
    <property type="entry name" value="MULTIDRUG EFFLUX ATP-BINDING_PERMEASE PROTEIN RV0194"/>
    <property type="match status" value="1"/>
</dbReference>
<evidence type="ECO:0000313" key="12">
    <source>
        <dbReference type="Proteomes" id="UP000663792"/>
    </source>
</evidence>
<evidence type="ECO:0000256" key="9">
    <source>
        <dbReference type="ARBA" id="ARBA00061644"/>
    </source>
</evidence>
<evidence type="ECO:0000313" key="11">
    <source>
        <dbReference type="EMBL" id="MBM9468182.1"/>
    </source>
</evidence>
<dbReference type="EMBL" id="JAERWK010000016">
    <property type="protein sequence ID" value="MBM9468182.1"/>
    <property type="molecule type" value="Genomic_DNA"/>
</dbReference>